<dbReference type="EMBL" id="BQXS01011895">
    <property type="protein sequence ID" value="GKT17921.1"/>
    <property type="molecule type" value="Genomic_DNA"/>
</dbReference>
<comment type="cofactor">
    <cofactor evidence="2">
        <name>Mg(2+)</name>
        <dbReference type="ChEBI" id="CHEBI:18420"/>
    </cofactor>
</comment>
<dbReference type="PANTHER" id="PTHR13832">
    <property type="entry name" value="PROTEIN PHOSPHATASE 2C"/>
    <property type="match status" value="1"/>
</dbReference>
<dbReference type="PROSITE" id="PS51746">
    <property type="entry name" value="PPM_2"/>
    <property type="match status" value="1"/>
</dbReference>
<dbReference type="SMART" id="SM00332">
    <property type="entry name" value="PP2Cc"/>
    <property type="match status" value="1"/>
</dbReference>
<dbReference type="InterPro" id="IPR015655">
    <property type="entry name" value="PP2C"/>
</dbReference>
<feature type="compositionally biased region" description="Basic residues" evidence="6">
    <location>
        <begin position="158"/>
        <end position="168"/>
    </location>
</feature>
<evidence type="ECO:0000256" key="1">
    <source>
        <dbReference type="ARBA" id="ARBA00001936"/>
    </source>
</evidence>
<evidence type="ECO:0000256" key="3">
    <source>
        <dbReference type="ARBA" id="ARBA00006702"/>
    </source>
</evidence>
<evidence type="ECO:0000256" key="5">
    <source>
        <dbReference type="ARBA" id="ARBA00023211"/>
    </source>
</evidence>
<proteinExistence type="inferred from homology"/>
<evidence type="ECO:0000313" key="8">
    <source>
        <dbReference type="EMBL" id="GKT17921.1"/>
    </source>
</evidence>
<evidence type="ECO:0000256" key="4">
    <source>
        <dbReference type="ARBA" id="ARBA00013081"/>
    </source>
</evidence>
<protein>
    <recommendedName>
        <fullName evidence="4">protein-serine/threonine phosphatase</fullName>
        <ecNumber evidence="4">3.1.3.16</ecNumber>
    </recommendedName>
</protein>
<feature type="compositionally biased region" description="Basic and acidic residues" evidence="6">
    <location>
        <begin position="456"/>
        <end position="469"/>
    </location>
</feature>
<feature type="region of interest" description="Disordered" evidence="6">
    <location>
        <begin position="688"/>
        <end position="717"/>
    </location>
</feature>
<dbReference type="Gene3D" id="3.60.40.10">
    <property type="entry name" value="PPM-type phosphatase domain"/>
    <property type="match status" value="1"/>
</dbReference>
<feature type="compositionally biased region" description="Basic residues" evidence="6">
    <location>
        <begin position="176"/>
        <end position="189"/>
    </location>
</feature>
<dbReference type="Proteomes" id="UP001057375">
    <property type="component" value="Unassembled WGS sequence"/>
</dbReference>
<feature type="compositionally biased region" description="Low complexity" evidence="6">
    <location>
        <begin position="370"/>
        <end position="379"/>
    </location>
</feature>
<feature type="compositionally biased region" description="Basic and acidic residues" evidence="6">
    <location>
        <begin position="339"/>
        <end position="350"/>
    </location>
</feature>
<accession>A0ABQ5JYQ0</accession>
<evidence type="ECO:0000256" key="2">
    <source>
        <dbReference type="ARBA" id="ARBA00001946"/>
    </source>
</evidence>
<feature type="region of interest" description="Disordered" evidence="6">
    <location>
        <begin position="327"/>
        <end position="381"/>
    </location>
</feature>
<gene>
    <name evidence="8" type="ORF">ADUPG1_011201</name>
</gene>
<feature type="region of interest" description="Disordered" evidence="6">
    <location>
        <begin position="436"/>
        <end position="469"/>
    </location>
</feature>
<keyword evidence="5" id="KW-0464">Manganese</keyword>
<feature type="compositionally biased region" description="Basic and acidic residues" evidence="6">
    <location>
        <begin position="696"/>
        <end position="706"/>
    </location>
</feature>
<feature type="compositionally biased region" description="Basic residues" evidence="6">
    <location>
        <begin position="351"/>
        <end position="365"/>
    </location>
</feature>
<comment type="similarity">
    <text evidence="3">Belongs to the PP2C family.</text>
</comment>
<dbReference type="InterPro" id="IPR036457">
    <property type="entry name" value="PPM-type-like_dom_sf"/>
</dbReference>
<dbReference type="SUPFAM" id="SSF81606">
    <property type="entry name" value="PP2C-like"/>
    <property type="match status" value="1"/>
</dbReference>
<organism evidence="8 9">
    <name type="scientific">Aduncisulcus paluster</name>
    <dbReference type="NCBI Taxonomy" id="2918883"/>
    <lineage>
        <taxon>Eukaryota</taxon>
        <taxon>Metamonada</taxon>
        <taxon>Carpediemonas-like organisms</taxon>
        <taxon>Aduncisulcus</taxon>
    </lineage>
</organism>
<feature type="domain" description="PPM-type phosphatase" evidence="7">
    <location>
        <begin position="11"/>
        <end position="413"/>
    </location>
</feature>
<feature type="compositionally biased region" description="Polar residues" evidence="6">
    <location>
        <begin position="445"/>
        <end position="454"/>
    </location>
</feature>
<dbReference type="PANTHER" id="PTHR13832:SF565">
    <property type="entry name" value="AT28366P-RELATED"/>
    <property type="match status" value="1"/>
</dbReference>
<feature type="region of interest" description="Disordered" evidence="6">
    <location>
        <begin position="151"/>
        <end position="196"/>
    </location>
</feature>
<name>A0ABQ5JYQ0_9EUKA</name>
<comment type="caution">
    <text evidence="8">The sequence shown here is derived from an EMBL/GenBank/DDBJ whole genome shotgun (WGS) entry which is preliminary data.</text>
</comment>
<sequence>MNRIEVSFKTDHYLCSGISDVGARQKNEDAFVLVDLHSINPAIPRNTICIGVFDGHGSDTLSQFCAKKIPIFLASLSVHNLISAPLSCVQLSLAFLYKKTTQLCVGASIQGTTACVGLVVDGVAYIANLGDSRCMMVDMITGEFEQVSTDHKPLDRKEKKRIHKHIDRGKREDKKWKKSERKNRTHNRVLSHLSIGGRPREYDEDEIISGTKTLSGTQDEHHIPSSHLTHLTPSRDRHGLSGSSSVSLPIPSISRGSYKGQFPLSAPMSSESGRVFLSDSGDRLGVVSGLGFSLSVSRGFGDVQFKPVYCSVPDLFVRKLNVLSTHSEPFPGRPHDHRNKIQEQPKEQHQQSHKSSKKSSKKSKKKESSGSKSHSKPSSNRLKNHPQCLIFAVDGLWDVLSCSDVARVIYRQLNSMQDKSFERSLRVSTSSSSLLSAGVSKELDSQGTHSSQPVHRSRETSEFDASKRSSLDGVSTDLLDGSDIEASRSIPLSHIRITKPPNSDIGHSSVDHHDYGLTGVSSGDSCVLESRHSTSSLDHIVRAPPSLVFPDDEEVDNQDDIMERDALMTIKTGPIFSIPAPTLQLHSLQHSPSLLTQSPRFLHPHHLTELDGKRSLADGDSSTTFYSQSSITSLSSSSLKSLSIFTASELSEERDEADSREMSSDRTHAKVNVNRLTSSFSHLTTELSHSSSSSFGEKDGHGRLHGSEPSSARRNPHGLPAQAAKVIVPSVFNSLSEMSSLSCVENLVRKAINELTTDNVTVVMLIPRVYHVSEAYFE</sequence>
<evidence type="ECO:0000313" key="9">
    <source>
        <dbReference type="Proteomes" id="UP001057375"/>
    </source>
</evidence>
<feature type="region of interest" description="Disordered" evidence="6">
    <location>
        <begin position="214"/>
        <end position="248"/>
    </location>
</feature>
<dbReference type="InterPro" id="IPR001932">
    <property type="entry name" value="PPM-type_phosphatase-like_dom"/>
</dbReference>
<keyword evidence="9" id="KW-1185">Reference proteome</keyword>
<reference evidence="8" key="1">
    <citation type="submission" date="2022-03" db="EMBL/GenBank/DDBJ databases">
        <title>Draft genome sequence of Aduncisulcus paluster, a free-living microaerophilic Fornicata.</title>
        <authorList>
            <person name="Yuyama I."/>
            <person name="Kume K."/>
            <person name="Tamura T."/>
            <person name="Inagaki Y."/>
            <person name="Hashimoto T."/>
        </authorList>
    </citation>
    <scope>NUCLEOTIDE SEQUENCE</scope>
    <source>
        <strain evidence="8">NY0171</strain>
    </source>
</reference>
<dbReference type="Pfam" id="PF00481">
    <property type="entry name" value="PP2C"/>
    <property type="match status" value="2"/>
</dbReference>
<dbReference type="CDD" id="cd00143">
    <property type="entry name" value="PP2Cc"/>
    <property type="match status" value="1"/>
</dbReference>
<dbReference type="EC" id="3.1.3.16" evidence="4"/>
<evidence type="ECO:0000259" key="7">
    <source>
        <dbReference type="PROSITE" id="PS51746"/>
    </source>
</evidence>
<evidence type="ECO:0000256" key="6">
    <source>
        <dbReference type="SAM" id="MobiDB-lite"/>
    </source>
</evidence>
<comment type="cofactor">
    <cofactor evidence="1">
        <name>Mn(2+)</name>
        <dbReference type="ChEBI" id="CHEBI:29035"/>
    </cofactor>
</comment>